<reference evidence="2" key="1">
    <citation type="journal article" date="2023" name="Mol. Phylogenet. Evol.">
        <title>Genome-scale phylogeny and comparative genomics of the fungal order Sordariales.</title>
        <authorList>
            <person name="Hensen N."/>
            <person name="Bonometti L."/>
            <person name="Westerberg I."/>
            <person name="Brannstrom I.O."/>
            <person name="Guillou S."/>
            <person name="Cros-Aarteil S."/>
            <person name="Calhoun S."/>
            <person name="Haridas S."/>
            <person name="Kuo A."/>
            <person name="Mondo S."/>
            <person name="Pangilinan J."/>
            <person name="Riley R."/>
            <person name="LaButti K."/>
            <person name="Andreopoulos B."/>
            <person name="Lipzen A."/>
            <person name="Chen C."/>
            <person name="Yan M."/>
            <person name="Daum C."/>
            <person name="Ng V."/>
            <person name="Clum A."/>
            <person name="Steindorff A."/>
            <person name="Ohm R.A."/>
            <person name="Martin F."/>
            <person name="Silar P."/>
            <person name="Natvig D.O."/>
            <person name="Lalanne C."/>
            <person name="Gautier V."/>
            <person name="Ament-Velasquez S.L."/>
            <person name="Kruys A."/>
            <person name="Hutchinson M.I."/>
            <person name="Powell A.J."/>
            <person name="Barry K."/>
            <person name="Miller A.N."/>
            <person name="Grigoriev I.V."/>
            <person name="Debuchy R."/>
            <person name="Gladieux P."/>
            <person name="Hiltunen Thoren M."/>
            <person name="Johannesson H."/>
        </authorList>
    </citation>
    <scope>NUCLEOTIDE SEQUENCE</scope>
    <source>
        <strain evidence="2">CBS 141.50</strain>
    </source>
</reference>
<proteinExistence type="predicted"/>
<dbReference type="EMBL" id="MU853561">
    <property type="protein sequence ID" value="KAK4146485.1"/>
    <property type="molecule type" value="Genomic_DNA"/>
</dbReference>
<feature type="compositionally biased region" description="Basic and acidic residues" evidence="1">
    <location>
        <begin position="268"/>
        <end position="278"/>
    </location>
</feature>
<keyword evidence="3" id="KW-1185">Reference proteome</keyword>
<gene>
    <name evidence="2" type="ORF">C8A04DRAFT_25709</name>
</gene>
<feature type="compositionally biased region" description="Low complexity" evidence="1">
    <location>
        <begin position="247"/>
        <end position="262"/>
    </location>
</feature>
<name>A0AAN6V807_9PEZI</name>
<reference evidence="2" key="2">
    <citation type="submission" date="2023-05" db="EMBL/GenBank/DDBJ databases">
        <authorList>
            <consortium name="Lawrence Berkeley National Laboratory"/>
            <person name="Steindorff A."/>
            <person name="Hensen N."/>
            <person name="Bonometti L."/>
            <person name="Westerberg I."/>
            <person name="Brannstrom I.O."/>
            <person name="Guillou S."/>
            <person name="Cros-Aarteil S."/>
            <person name="Calhoun S."/>
            <person name="Haridas S."/>
            <person name="Kuo A."/>
            <person name="Mondo S."/>
            <person name="Pangilinan J."/>
            <person name="Riley R."/>
            <person name="Labutti K."/>
            <person name="Andreopoulos B."/>
            <person name="Lipzen A."/>
            <person name="Chen C."/>
            <person name="Yanf M."/>
            <person name="Daum C."/>
            <person name="Ng V."/>
            <person name="Clum A."/>
            <person name="Ohm R."/>
            <person name="Martin F."/>
            <person name="Silar P."/>
            <person name="Natvig D."/>
            <person name="Lalanne C."/>
            <person name="Gautier V."/>
            <person name="Ament-Velasquez S.L."/>
            <person name="Kruys A."/>
            <person name="Hutchinson M.I."/>
            <person name="Powell A.J."/>
            <person name="Barry K."/>
            <person name="Miller A.N."/>
            <person name="Grigoriev I.V."/>
            <person name="Debuchy R."/>
            <person name="Gladieux P."/>
            <person name="Thoren M.H."/>
            <person name="Johannesson H."/>
        </authorList>
    </citation>
    <scope>NUCLEOTIDE SEQUENCE</scope>
    <source>
        <strain evidence="2">CBS 141.50</strain>
    </source>
</reference>
<evidence type="ECO:0000313" key="3">
    <source>
        <dbReference type="Proteomes" id="UP001302676"/>
    </source>
</evidence>
<feature type="compositionally biased region" description="Basic residues" evidence="1">
    <location>
        <begin position="279"/>
        <end position="292"/>
    </location>
</feature>
<organism evidence="2 3">
    <name type="scientific">Dichotomopilus funicola</name>
    <dbReference type="NCBI Taxonomy" id="1934379"/>
    <lineage>
        <taxon>Eukaryota</taxon>
        <taxon>Fungi</taxon>
        <taxon>Dikarya</taxon>
        <taxon>Ascomycota</taxon>
        <taxon>Pezizomycotina</taxon>
        <taxon>Sordariomycetes</taxon>
        <taxon>Sordariomycetidae</taxon>
        <taxon>Sordariales</taxon>
        <taxon>Chaetomiaceae</taxon>
        <taxon>Dichotomopilus</taxon>
    </lineage>
</organism>
<sequence>MDTDLTEDIQNFLVTYNTETPYGYSQQPYAGEYSGQHSDQYSDQYSGQYYNEGGYAESEYTAAPTVTSEATTMQSTTPRSCFGGSCVSRPSTHMTTPDDVVVAPPSVVGLHYQNQGAGGSLAPNQVLWCEHSRLLGCPEVFRLDEEHEWIEHHLQHFGGNPPQNVICWFCDTIAFASEHPRDASANFRDRMQHIRGHIFDDHYTSESMRVDFRVIKHLYALGVLSPEAYQHAMSWDETPPQFRLPSERSGSSSSSSSHQPSSQRIRGYAHDLDKERRLERARRKEAKAARTR</sequence>
<protein>
    <submittedName>
        <fullName evidence="2">Uncharacterized protein</fullName>
    </submittedName>
</protein>
<comment type="caution">
    <text evidence="2">The sequence shown here is derived from an EMBL/GenBank/DDBJ whole genome shotgun (WGS) entry which is preliminary data.</text>
</comment>
<dbReference type="RefSeq" id="XP_062639856.1">
    <property type="nucleotide sequence ID" value="XM_062779663.1"/>
</dbReference>
<accession>A0AAN6V807</accession>
<evidence type="ECO:0000313" key="2">
    <source>
        <dbReference type="EMBL" id="KAK4146485.1"/>
    </source>
</evidence>
<dbReference type="AlphaFoldDB" id="A0AAN6V807"/>
<dbReference type="Proteomes" id="UP001302676">
    <property type="component" value="Unassembled WGS sequence"/>
</dbReference>
<evidence type="ECO:0000256" key="1">
    <source>
        <dbReference type="SAM" id="MobiDB-lite"/>
    </source>
</evidence>
<dbReference type="GeneID" id="87816276"/>
<feature type="region of interest" description="Disordered" evidence="1">
    <location>
        <begin position="239"/>
        <end position="292"/>
    </location>
</feature>